<protein>
    <recommendedName>
        <fullName evidence="1">ATP-dependent helicase C-terminal domain-containing protein</fullName>
    </recommendedName>
</protein>
<dbReference type="Pfam" id="PF13307">
    <property type="entry name" value="Helicase_C_2"/>
    <property type="match status" value="1"/>
</dbReference>
<gene>
    <name evidence="2" type="ORF">MSIBF_A3190003</name>
</gene>
<dbReference type="InterPro" id="IPR027417">
    <property type="entry name" value="P-loop_NTPase"/>
</dbReference>
<sequence>MQVAGRCIRSGSDKGVIVLMDERYRGSNFSKCLPKDFAQIVTEKLEIYISKFFDGL</sequence>
<dbReference type="GO" id="GO:0016818">
    <property type="term" value="F:hydrolase activity, acting on acid anhydrides, in phosphorus-containing anhydrides"/>
    <property type="evidence" value="ECO:0007669"/>
    <property type="project" value="InterPro"/>
</dbReference>
<proteinExistence type="predicted"/>
<name>A0A098EDH3_9ZZZZ</name>
<reference evidence="2" key="1">
    <citation type="submission" date="2014-09" db="EMBL/GenBank/DDBJ databases">
        <authorList>
            <person name="Probst J Alexander"/>
        </authorList>
    </citation>
    <scope>NUCLEOTIDE SEQUENCE</scope>
</reference>
<evidence type="ECO:0000259" key="1">
    <source>
        <dbReference type="Pfam" id="PF13307"/>
    </source>
</evidence>
<dbReference type="EMBL" id="CCXY01000245">
    <property type="protein sequence ID" value="CEG13080.1"/>
    <property type="molecule type" value="Genomic_DNA"/>
</dbReference>
<dbReference type="InterPro" id="IPR006555">
    <property type="entry name" value="ATP-dep_Helicase_C"/>
</dbReference>
<dbReference type="GO" id="GO:0005524">
    <property type="term" value="F:ATP binding"/>
    <property type="evidence" value="ECO:0007669"/>
    <property type="project" value="InterPro"/>
</dbReference>
<dbReference type="GO" id="GO:0006139">
    <property type="term" value="P:nucleobase-containing compound metabolic process"/>
    <property type="evidence" value="ECO:0007669"/>
    <property type="project" value="InterPro"/>
</dbReference>
<organism evidence="2">
    <name type="scientific">groundwater metagenome</name>
    <dbReference type="NCBI Taxonomy" id="717931"/>
    <lineage>
        <taxon>unclassified sequences</taxon>
        <taxon>metagenomes</taxon>
        <taxon>ecological metagenomes</taxon>
    </lineage>
</organism>
<dbReference type="AlphaFoldDB" id="A0A098EDH3"/>
<evidence type="ECO:0000313" key="2">
    <source>
        <dbReference type="EMBL" id="CEG13080.1"/>
    </source>
</evidence>
<accession>A0A098EDH3</accession>
<feature type="domain" description="ATP-dependent helicase C-terminal" evidence="1">
    <location>
        <begin position="2"/>
        <end position="38"/>
    </location>
</feature>
<dbReference type="GO" id="GO:0003676">
    <property type="term" value="F:nucleic acid binding"/>
    <property type="evidence" value="ECO:0007669"/>
    <property type="project" value="InterPro"/>
</dbReference>
<dbReference type="GO" id="GO:0004386">
    <property type="term" value="F:helicase activity"/>
    <property type="evidence" value="ECO:0007669"/>
    <property type="project" value="InterPro"/>
</dbReference>
<dbReference type="Gene3D" id="3.40.50.300">
    <property type="entry name" value="P-loop containing nucleotide triphosphate hydrolases"/>
    <property type="match status" value="1"/>
</dbReference>